<dbReference type="STRING" id="1205910.B005_3163"/>
<accession>J7L5Q9</accession>
<feature type="compositionally biased region" description="Basic and acidic residues" evidence="1">
    <location>
        <begin position="23"/>
        <end position="45"/>
    </location>
</feature>
<dbReference type="HOGENOM" id="CLU_2618448_0_0_11"/>
<feature type="compositionally biased region" description="Basic and acidic residues" evidence="1">
    <location>
        <begin position="52"/>
        <end position="64"/>
    </location>
</feature>
<feature type="region of interest" description="Disordered" evidence="1">
    <location>
        <begin position="1"/>
        <end position="78"/>
    </location>
</feature>
<reference evidence="3" key="2">
    <citation type="submission" date="2012-08" db="EMBL/GenBank/DDBJ databases">
        <title>Whole-genome sequence of Nocardiopsis alba strain ATCC BAA-2165 associated with honeybees.</title>
        <authorList>
            <person name="Qiao J."/>
            <person name="Chen L."/>
            <person name="Li Y."/>
            <person name="Wang J."/>
            <person name="Zhang W."/>
            <person name="Chen S."/>
        </authorList>
    </citation>
    <scope>NUCLEOTIDE SEQUENCE [LARGE SCALE GENOMIC DNA]</scope>
    <source>
        <strain evidence="3">ATCC BAA-2165 / BE74</strain>
    </source>
</reference>
<evidence type="ECO:0000313" key="3">
    <source>
        <dbReference type="Proteomes" id="UP000003779"/>
    </source>
</evidence>
<evidence type="ECO:0000313" key="2">
    <source>
        <dbReference type="EMBL" id="AFR05817.1"/>
    </source>
</evidence>
<dbReference type="KEGG" id="nal:B005_3163"/>
<name>J7L5Q9_NOCAA</name>
<sequence>MDRDRDDVQPSEGALVAFLTGEPGERAPTEEGFTESREEQQEDRQQGPGETELGKNLRPWHGDSLEEQLGSIGHVMIP</sequence>
<organism evidence="2 3">
    <name type="scientific">Nocardiopsis alba (strain ATCC BAA-2165 / BE74)</name>
    <dbReference type="NCBI Taxonomy" id="1205910"/>
    <lineage>
        <taxon>Bacteria</taxon>
        <taxon>Bacillati</taxon>
        <taxon>Actinomycetota</taxon>
        <taxon>Actinomycetes</taxon>
        <taxon>Streptosporangiales</taxon>
        <taxon>Nocardiopsidaceae</taxon>
        <taxon>Nocardiopsis</taxon>
    </lineage>
</organism>
<dbReference type="Proteomes" id="UP000003779">
    <property type="component" value="Chromosome"/>
</dbReference>
<gene>
    <name evidence="2" type="ordered locus">B005_3163</name>
</gene>
<dbReference type="AlphaFoldDB" id="J7L5Q9"/>
<dbReference type="EMBL" id="CP003788">
    <property type="protein sequence ID" value="AFR05817.1"/>
    <property type="molecule type" value="Genomic_DNA"/>
</dbReference>
<evidence type="ECO:0000256" key="1">
    <source>
        <dbReference type="SAM" id="MobiDB-lite"/>
    </source>
</evidence>
<reference evidence="2 3" key="1">
    <citation type="journal article" date="2012" name="J. Bacteriol.">
        <title>Whole-Genome Sequence of Nocardiopsis alba Strain ATCC BAA-2165, Associated with Honeybees.</title>
        <authorList>
            <person name="Qiao J."/>
            <person name="Chen L."/>
            <person name="Li Y."/>
            <person name="Wang J."/>
            <person name="Zhang W."/>
            <person name="Chen S."/>
        </authorList>
    </citation>
    <scope>NUCLEOTIDE SEQUENCE [LARGE SCALE GENOMIC DNA]</scope>
    <source>
        <strain evidence="3">ATCC BAA-2165 / BE74</strain>
    </source>
</reference>
<proteinExistence type="predicted"/>
<protein>
    <submittedName>
        <fullName evidence="2">Uncharacterized protein</fullName>
    </submittedName>
</protein>